<dbReference type="EMBL" id="JAIKTU010000010">
    <property type="protein sequence ID" value="MBY0756303.1"/>
    <property type="molecule type" value="Genomic_DNA"/>
</dbReference>
<organism evidence="1 2">
    <name type="scientific">Clostridium sardiniense</name>
    <name type="common">Clostridium absonum</name>
    <dbReference type="NCBI Taxonomy" id="29369"/>
    <lineage>
        <taxon>Bacteria</taxon>
        <taxon>Bacillati</taxon>
        <taxon>Bacillota</taxon>
        <taxon>Clostridia</taxon>
        <taxon>Eubacteriales</taxon>
        <taxon>Clostridiaceae</taxon>
        <taxon>Clostridium</taxon>
    </lineage>
</organism>
<sequence>MNSKRNMVLTHVGDSKDEVLKSVNFEGSIRAKDSFIFNEPKGELFKLSKEVLEKEGNGRAYICI</sequence>
<dbReference type="Proteomes" id="UP001299068">
    <property type="component" value="Unassembled WGS sequence"/>
</dbReference>
<proteinExistence type="predicted"/>
<protein>
    <submittedName>
        <fullName evidence="1">Uncharacterized protein</fullName>
    </submittedName>
</protein>
<reference evidence="1 2" key="1">
    <citation type="journal article" date="2021" name="Cell Host Microbe">
        <title>in vivo commensal control of Clostridioides difficile virulence.</title>
        <authorList>
            <person name="Girinathan B.P."/>
            <person name="Dibenedetto N."/>
            <person name="Worley J.N."/>
            <person name="Peltier J."/>
            <person name="Arrieta-Ortiz M.L."/>
            <person name="Rupa Christinal Immanuel S."/>
            <person name="Lavin R."/>
            <person name="Delaney M.L."/>
            <person name="Cummins C."/>
            <person name="Hoffmann M."/>
            <person name="Luo Y."/>
            <person name="Gonzalez-Escalona N."/>
            <person name="Allard M."/>
            <person name="Onderdonk A.B."/>
            <person name="Gerber G.K."/>
            <person name="Sonenshein A.L."/>
            <person name="Baliga N."/>
            <person name="Dupuy B."/>
            <person name="Bry L."/>
        </authorList>
    </citation>
    <scope>NUCLEOTIDE SEQUENCE [LARGE SCALE GENOMIC DNA]</scope>
    <source>
        <strain evidence="1 2">DSM 599</strain>
    </source>
</reference>
<evidence type="ECO:0000313" key="1">
    <source>
        <dbReference type="EMBL" id="MBY0756303.1"/>
    </source>
</evidence>
<evidence type="ECO:0000313" key="2">
    <source>
        <dbReference type="Proteomes" id="UP001299068"/>
    </source>
</evidence>
<comment type="caution">
    <text evidence="1">The sequence shown here is derived from an EMBL/GenBank/DDBJ whole genome shotgun (WGS) entry which is preliminary data.</text>
</comment>
<keyword evidence="2" id="KW-1185">Reference proteome</keyword>
<accession>A0ABS7L0B5</accession>
<dbReference type="RefSeq" id="WP_221861564.1">
    <property type="nucleotide sequence ID" value="NZ_JAIKTU010000010.1"/>
</dbReference>
<gene>
    <name evidence="1" type="ORF">K5V21_12680</name>
</gene>
<name>A0ABS7L0B5_CLOSR</name>